<evidence type="ECO:0000256" key="1">
    <source>
        <dbReference type="ARBA" id="ARBA00009275"/>
    </source>
</evidence>
<evidence type="ECO:0000256" key="2">
    <source>
        <dbReference type="ARBA" id="ARBA00022723"/>
    </source>
</evidence>
<dbReference type="PANTHER" id="PTHR46124">
    <property type="entry name" value="D-AMINOACYL-TRNA DEACYLASE"/>
    <property type="match status" value="1"/>
</dbReference>
<dbReference type="CDD" id="cd01310">
    <property type="entry name" value="TatD_DNAse"/>
    <property type="match status" value="1"/>
</dbReference>
<evidence type="ECO:0000256" key="3">
    <source>
        <dbReference type="ARBA" id="ARBA00022801"/>
    </source>
</evidence>
<feature type="binding site" evidence="4">
    <location>
        <position position="6"/>
    </location>
    <ligand>
        <name>a divalent metal cation</name>
        <dbReference type="ChEBI" id="CHEBI:60240"/>
        <label>1</label>
    </ligand>
</feature>
<dbReference type="InterPro" id="IPR032466">
    <property type="entry name" value="Metal_Hydrolase"/>
</dbReference>
<gene>
    <name evidence="5" type="primary">ycfH</name>
    <name evidence="5" type="ORF">CODIS_31970</name>
</gene>
<protein>
    <submittedName>
        <fullName evidence="5">Putative deoxyribonuclease YcfH</fullName>
        <ecNumber evidence="5">3.1.21.-</ecNumber>
    </submittedName>
</protein>
<dbReference type="PIRSF" id="PIRSF005902">
    <property type="entry name" value="DNase_TatD"/>
    <property type="match status" value="1"/>
</dbReference>
<reference evidence="5 6" key="1">
    <citation type="submission" date="2016-06" db="EMBL/GenBank/DDBJ databases">
        <title>Genome sequence of endosymbiont of Candidatus Endolucinida thiodiazotropha.</title>
        <authorList>
            <person name="Poehlein A."/>
            <person name="Koenig S."/>
            <person name="Heiden S.E."/>
            <person name="Thuermer A."/>
            <person name="Voget S."/>
            <person name="Daniel R."/>
            <person name="Markert S."/>
            <person name="Gros O."/>
            <person name="Schweder T."/>
        </authorList>
    </citation>
    <scope>NUCLEOTIDE SEQUENCE [LARGE SCALE GENOMIC DNA]</scope>
    <source>
        <strain evidence="5 6">COS</strain>
    </source>
</reference>
<dbReference type="AlphaFoldDB" id="A0A7Z0VJ28"/>
<feature type="binding site" evidence="4">
    <location>
        <position position="94"/>
    </location>
    <ligand>
        <name>a divalent metal cation</name>
        <dbReference type="ChEBI" id="CHEBI:60240"/>
        <label>1</label>
    </ligand>
</feature>
<feature type="binding site" evidence="4">
    <location>
        <position position="8"/>
    </location>
    <ligand>
        <name>a divalent metal cation</name>
        <dbReference type="ChEBI" id="CHEBI:60240"/>
        <label>1</label>
    </ligand>
</feature>
<dbReference type="Proteomes" id="UP000094769">
    <property type="component" value="Unassembled WGS sequence"/>
</dbReference>
<dbReference type="NCBIfam" id="TIGR00010">
    <property type="entry name" value="YchF/TatD family DNA exonuclease"/>
    <property type="match status" value="1"/>
</dbReference>
<dbReference type="PROSITE" id="PS01091">
    <property type="entry name" value="TATD_3"/>
    <property type="match status" value="1"/>
</dbReference>
<evidence type="ECO:0000256" key="4">
    <source>
        <dbReference type="PIRSR" id="PIRSR005902-1"/>
    </source>
</evidence>
<proteinExistence type="inferred from homology"/>
<dbReference type="PANTHER" id="PTHR46124:SF2">
    <property type="entry name" value="D-AMINOACYL-TRNA DEACYLASE"/>
    <property type="match status" value="1"/>
</dbReference>
<keyword evidence="3 5" id="KW-0378">Hydrolase</keyword>
<dbReference type="InterPro" id="IPR018228">
    <property type="entry name" value="DNase_TatD-rel_CS"/>
</dbReference>
<sequence>MLVDSHCHLDRVALAPYNGDFASFMSSTLAQGIDHLLCVSIDLESWPAMVALVADYPQISISVGVHPNDKERHEPTVEELLRLSRSEKVVAIGETGLDYFHGEGDLDWQRERFRQHIRAAKAAKLPLIIHTRDARIDTIQIMQDEGADDVGGVMHCFTENWSMAKQALEMGFYISFSGIITFKNAVELREVVKRVPMDHLLIETDSPYLAPVPHRGKPNQPIHVRHVAECVAELKGLTLEAIADRTTANFYRCFPLAQGAQSSSSGLDYE</sequence>
<dbReference type="Pfam" id="PF01026">
    <property type="entry name" value="TatD_DNase"/>
    <property type="match status" value="1"/>
</dbReference>
<dbReference type="EC" id="3.1.21.-" evidence="5"/>
<organism evidence="5 6">
    <name type="scientific">Candidatus Thiodiazotropha endolucinida</name>
    <dbReference type="NCBI Taxonomy" id="1655433"/>
    <lineage>
        <taxon>Bacteria</taxon>
        <taxon>Pseudomonadati</taxon>
        <taxon>Pseudomonadota</taxon>
        <taxon>Gammaproteobacteria</taxon>
        <taxon>Chromatiales</taxon>
        <taxon>Sedimenticolaceae</taxon>
        <taxon>Candidatus Thiodiazotropha</taxon>
    </lineage>
</organism>
<feature type="binding site" evidence="4">
    <location>
        <position position="155"/>
    </location>
    <ligand>
        <name>a divalent metal cation</name>
        <dbReference type="ChEBI" id="CHEBI:60240"/>
        <label>2</label>
    </ligand>
</feature>
<accession>A0A7Z0VJ28</accession>
<comment type="caution">
    <text evidence="5">The sequence shown here is derived from an EMBL/GenBank/DDBJ whole genome shotgun (WGS) entry which is preliminary data.</text>
</comment>
<dbReference type="GO" id="GO:0005829">
    <property type="term" value="C:cytosol"/>
    <property type="evidence" value="ECO:0007669"/>
    <property type="project" value="TreeGrafter"/>
</dbReference>
<dbReference type="OrthoDB" id="9810005at2"/>
<dbReference type="EMBL" id="MARB01000020">
    <property type="protein sequence ID" value="ODJ86557.1"/>
    <property type="molecule type" value="Genomic_DNA"/>
</dbReference>
<dbReference type="FunFam" id="3.20.20.140:FF:000005">
    <property type="entry name" value="TatD family hydrolase"/>
    <property type="match status" value="1"/>
</dbReference>
<dbReference type="GO" id="GO:0016788">
    <property type="term" value="F:hydrolase activity, acting on ester bonds"/>
    <property type="evidence" value="ECO:0007669"/>
    <property type="project" value="InterPro"/>
</dbReference>
<keyword evidence="2 4" id="KW-0479">Metal-binding</keyword>
<dbReference type="PROSITE" id="PS01137">
    <property type="entry name" value="TATD_1"/>
    <property type="match status" value="1"/>
</dbReference>
<feature type="binding site" evidence="4">
    <location>
        <position position="205"/>
    </location>
    <ligand>
        <name>a divalent metal cation</name>
        <dbReference type="ChEBI" id="CHEBI:60240"/>
        <label>1</label>
    </ligand>
</feature>
<name>A0A7Z0VJ28_9GAMM</name>
<evidence type="ECO:0000313" key="5">
    <source>
        <dbReference type="EMBL" id="ODJ86557.1"/>
    </source>
</evidence>
<dbReference type="InterPro" id="IPR015991">
    <property type="entry name" value="TatD/YcfH-like"/>
</dbReference>
<comment type="similarity">
    <text evidence="1">Belongs to the metallo-dependent hydrolases superfamily. TatD-type hydrolase family.</text>
</comment>
<feature type="binding site" evidence="4">
    <location>
        <position position="130"/>
    </location>
    <ligand>
        <name>a divalent metal cation</name>
        <dbReference type="ChEBI" id="CHEBI:60240"/>
        <label>2</label>
    </ligand>
</feature>
<dbReference type="RefSeq" id="WP_069126861.1">
    <property type="nucleotide sequence ID" value="NZ_MARB01000020.1"/>
</dbReference>
<keyword evidence="6" id="KW-1185">Reference proteome</keyword>
<dbReference type="GO" id="GO:0046872">
    <property type="term" value="F:metal ion binding"/>
    <property type="evidence" value="ECO:0007669"/>
    <property type="project" value="UniProtKB-KW"/>
</dbReference>
<dbReference type="SUPFAM" id="SSF51556">
    <property type="entry name" value="Metallo-dependent hydrolases"/>
    <property type="match status" value="1"/>
</dbReference>
<dbReference type="Gene3D" id="3.20.20.140">
    <property type="entry name" value="Metal-dependent hydrolases"/>
    <property type="match status" value="1"/>
</dbReference>
<evidence type="ECO:0000313" key="6">
    <source>
        <dbReference type="Proteomes" id="UP000094769"/>
    </source>
</evidence>
<dbReference type="InterPro" id="IPR001130">
    <property type="entry name" value="TatD-like"/>
</dbReference>
<dbReference type="GO" id="GO:0004536">
    <property type="term" value="F:DNA nuclease activity"/>
    <property type="evidence" value="ECO:0007669"/>
    <property type="project" value="InterPro"/>
</dbReference>